<evidence type="ECO:0000256" key="1">
    <source>
        <dbReference type="SAM" id="MobiDB-lite"/>
    </source>
</evidence>
<evidence type="ECO:0000313" key="3">
    <source>
        <dbReference type="Proteomes" id="UP001165041"/>
    </source>
</evidence>
<comment type="caution">
    <text evidence="2">The sequence shown here is derived from an EMBL/GenBank/DDBJ whole genome shotgun (WGS) entry which is preliminary data.</text>
</comment>
<evidence type="ECO:0000313" key="2">
    <source>
        <dbReference type="EMBL" id="GLW71079.1"/>
    </source>
</evidence>
<feature type="region of interest" description="Disordered" evidence="1">
    <location>
        <begin position="1"/>
        <end position="57"/>
    </location>
</feature>
<dbReference type="AlphaFoldDB" id="A0A9W6Q9M2"/>
<gene>
    <name evidence="2" type="ORF">Kpho02_33780</name>
</gene>
<feature type="compositionally biased region" description="Basic and acidic residues" evidence="1">
    <location>
        <begin position="1"/>
        <end position="23"/>
    </location>
</feature>
<proteinExistence type="predicted"/>
<dbReference type="EMBL" id="BSSA01000010">
    <property type="protein sequence ID" value="GLW71079.1"/>
    <property type="molecule type" value="Genomic_DNA"/>
</dbReference>
<accession>A0A9W6Q9M2</accession>
<protein>
    <submittedName>
        <fullName evidence="2">Uncharacterized protein</fullName>
    </submittedName>
</protein>
<organism evidence="2 3">
    <name type="scientific">Kitasatospora phosalacinea</name>
    <dbReference type="NCBI Taxonomy" id="2065"/>
    <lineage>
        <taxon>Bacteria</taxon>
        <taxon>Bacillati</taxon>
        <taxon>Actinomycetota</taxon>
        <taxon>Actinomycetes</taxon>
        <taxon>Kitasatosporales</taxon>
        <taxon>Streptomycetaceae</taxon>
        <taxon>Kitasatospora</taxon>
    </lineage>
</organism>
<dbReference type="Proteomes" id="UP001165041">
    <property type="component" value="Unassembled WGS sequence"/>
</dbReference>
<sequence>MSEMSDRLDEKARRDEDDVRSVDPEEGITSYQTMHAWEESQAEGDPVADPSQQEEQR</sequence>
<reference evidence="2" key="1">
    <citation type="submission" date="2023-02" db="EMBL/GenBank/DDBJ databases">
        <title>Kitasatospora phosalacinea NBRC 14627.</title>
        <authorList>
            <person name="Ichikawa N."/>
            <person name="Sato H."/>
            <person name="Tonouchi N."/>
        </authorList>
    </citation>
    <scope>NUCLEOTIDE SEQUENCE</scope>
    <source>
        <strain evidence="2">NBRC 14627</strain>
    </source>
</reference>
<name>A0A9W6Q9M2_9ACTN</name>
<dbReference type="RefSeq" id="WP_285736887.1">
    <property type="nucleotide sequence ID" value="NZ_BSSA01000010.1"/>
</dbReference>